<sequence length="132" mass="15149">MGYELDMINRDPNGLNDHVRVMFDEVLAEPDGAHSINCVWNCAYKCFNCCKGCCYKFLTLLCGIPLAICWGCEFAYISFQHVWYITPCMRSFMINCGCLQKFYGTCLQCYCQPLCEAFSFLLSNIKVTNYKG</sequence>
<comment type="subcellular location">
    <subcellularLocation>
        <location evidence="1 6">Cell membrane</location>
        <topology evidence="1 6">Peripheral membrane protein</topology>
    </subcellularLocation>
    <subcellularLocation>
        <location evidence="6">Golgi apparatus membrane</location>
        <topology evidence="6">Peripheral membrane protein</topology>
    </subcellularLocation>
    <subcellularLocation>
        <location evidence="6">Membrane</location>
        <location evidence="6">Caveola</location>
        <topology evidence="6">Peripheral membrane protein</topology>
    </subcellularLocation>
</comment>
<dbReference type="PANTHER" id="PTHR10844:SF19">
    <property type="entry name" value="CAVEOLIN-2"/>
    <property type="match status" value="1"/>
</dbReference>
<evidence type="ECO:0000256" key="2">
    <source>
        <dbReference type="ARBA" id="ARBA00010988"/>
    </source>
</evidence>
<dbReference type="GO" id="GO:0060090">
    <property type="term" value="F:molecular adaptor activity"/>
    <property type="evidence" value="ECO:0007669"/>
    <property type="project" value="TreeGrafter"/>
</dbReference>
<dbReference type="GO" id="GO:0005901">
    <property type="term" value="C:caveola"/>
    <property type="evidence" value="ECO:0007669"/>
    <property type="project" value="UniProtKB-SubCell"/>
</dbReference>
<keyword evidence="4 6" id="KW-0333">Golgi apparatus</keyword>
<comment type="function">
    <text evidence="6">May act as a scaffolding protein within caveolar membranes. Interacts directly with G-protein alpha subunits and can functionally regulate their activity.</text>
</comment>
<dbReference type="Pfam" id="PF01146">
    <property type="entry name" value="Caveolin"/>
    <property type="match status" value="1"/>
</dbReference>
<accession>A0A2C9KS67</accession>
<reference evidence="10" key="2">
    <citation type="submission" date="2025-04" db="UniProtKB">
        <authorList>
            <consortium name="RefSeq"/>
        </authorList>
    </citation>
    <scope>IDENTIFICATION</scope>
</reference>
<dbReference type="PANTHER" id="PTHR10844">
    <property type="entry name" value="CAVEOLIN"/>
    <property type="match status" value="1"/>
</dbReference>
<dbReference type="GO" id="GO:0070836">
    <property type="term" value="P:caveola assembly"/>
    <property type="evidence" value="ECO:0007669"/>
    <property type="project" value="InterPro"/>
</dbReference>
<dbReference type="OMA" id="RSFMINC"/>
<dbReference type="STRING" id="6526.A0A2C9KS67"/>
<dbReference type="EnsemblMetazoa" id="BGLB022896-RA">
    <property type="protein sequence ID" value="BGLB022896-PA"/>
    <property type="gene ID" value="BGLB022896"/>
</dbReference>
<dbReference type="GO" id="GO:0000139">
    <property type="term" value="C:Golgi membrane"/>
    <property type="evidence" value="ECO:0007669"/>
    <property type="project" value="UniProtKB-SubCell"/>
</dbReference>
<evidence type="ECO:0000313" key="10">
    <source>
        <dbReference type="RefSeq" id="XP_055881725.1"/>
    </source>
</evidence>
<evidence type="ECO:0000256" key="3">
    <source>
        <dbReference type="ARBA" id="ARBA00022475"/>
    </source>
</evidence>
<organism evidence="7 8">
    <name type="scientific">Biomphalaria glabrata</name>
    <name type="common">Bloodfluke planorb</name>
    <name type="synonym">Freshwater snail</name>
    <dbReference type="NCBI Taxonomy" id="6526"/>
    <lineage>
        <taxon>Eukaryota</taxon>
        <taxon>Metazoa</taxon>
        <taxon>Spiralia</taxon>
        <taxon>Lophotrochozoa</taxon>
        <taxon>Mollusca</taxon>
        <taxon>Gastropoda</taxon>
        <taxon>Heterobranchia</taxon>
        <taxon>Euthyneura</taxon>
        <taxon>Panpulmonata</taxon>
        <taxon>Hygrophila</taxon>
        <taxon>Lymnaeoidea</taxon>
        <taxon>Planorbidae</taxon>
        <taxon>Biomphalaria</taxon>
    </lineage>
</organism>
<evidence type="ECO:0000256" key="5">
    <source>
        <dbReference type="ARBA" id="ARBA00023136"/>
    </source>
</evidence>
<dbReference type="VEuPathDB" id="VectorBase:BGLAX_044472"/>
<dbReference type="Proteomes" id="UP001165740">
    <property type="component" value="Chromosome 4"/>
</dbReference>
<dbReference type="OrthoDB" id="5917823at2759"/>
<dbReference type="RefSeq" id="XP_055881725.1">
    <property type="nucleotide sequence ID" value="XM_056025750.1"/>
</dbReference>
<name>A0A2C9KS67_BIOGL</name>
<keyword evidence="3 6" id="KW-1003">Cell membrane</keyword>
<comment type="similarity">
    <text evidence="2 6">Belongs to the caveolin family.</text>
</comment>
<proteinExistence type="inferred from homology"/>
<evidence type="ECO:0000256" key="6">
    <source>
        <dbReference type="RuleBase" id="RU000680"/>
    </source>
</evidence>
<dbReference type="KEGG" id="bgt:106070622"/>
<keyword evidence="5 6" id="KW-0472">Membrane</keyword>
<protein>
    <recommendedName>
        <fullName evidence="6">Caveolin</fullName>
    </recommendedName>
</protein>
<evidence type="ECO:0000256" key="1">
    <source>
        <dbReference type="ARBA" id="ARBA00004202"/>
    </source>
</evidence>
<evidence type="ECO:0000313" key="7">
    <source>
        <dbReference type="EnsemblMetazoa" id="BGLB022896-PA"/>
    </source>
</evidence>
<dbReference type="AlphaFoldDB" id="A0A2C9KS67"/>
<keyword evidence="9" id="KW-1185">Reference proteome</keyword>
<dbReference type="InterPro" id="IPR001612">
    <property type="entry name" value="Caveolin"/>
</dbReference>
<evidence type="ECO:0000256" key="4">
    <source>
        <dbReference type="ARBA" id="ARBA00023034"/>
    </source>
</evidence>
<dbReference type="VEuPathDB" id="VectorBase:BGLB022896"/>
<dbReference type="Proteomes" id="UP000076420">
    <property type="component" value="Unassembled WGS sequence"/>
</dbReference>
<evidence type="ECO:0000313" key="8">
    <source>
        <dbReference type="Proteomes" id="UP000076420"/>
    </source>
</evidence>
<reference evidence="7" key="1">
    <citation type="submission" date="2020-05" db="UniProtKB">
        <authorList>
            <consortium name="EnsemblMetazoa"/>
        </authorList>
    </citation>
    <scope>IDENTIFICATION</scope>
    <source>
        <strain evidence="7">BB02</strain>
    </source>
</reference>
<gene>
    <name evidence="7" type="primary">106070622</name>
    <name evidence="10" type="synonym">LOC106070622</name>
</gene>
<evidence type="ECO:0000313" key="9">
    <source>
        <dbReference type="Proteomes" id="UP001165740"/>
    </source>
</evidence>